<organism evidence="1 2">
    <name type="scientific">Longimycelium tulufanense</name>
    <dbReference type="NCBI Taxonomy" id="907463"/>
    <lineage>
        <taxon>Bacteria</taxon>
        <taxon>Bacillati</taxon>
        <taxon>Actinomycetota</taxon>
        <taxon>Actinomycetes</taxon>
        <taxon>Pseudonocardiales</taxon>
        <taxon>Pseudonocardiaceae</taxon>
        <taxon>Longimycelium</taxon>
    </lineage>
</organism>
<gene>
    <name evidence="1" type="ORF">GCM10012275_36870</name>
</gene>
<keyword evidence="2" id="KW-1185">Reference proteome</keyword>
<evidence type="ECO:0000313" key="2">
    <source>
        <dbReference type="Proteomes" id="UP000637578"/>
    </source>
</evidence>
<dbReference type="Proteomes" id="UP000637578">
    <property type="component" value="Unassembled WGS sequence"/>
</dbReference>
<name>A0A8J3FVD7_9PSEU</name>
<proteinExistence type="predicted"/>
<reference evidence="1" key="2">
    <citation type="submission" date="2020-09" db="EMBL/GenBank/DDBJ databases">
        <authorList>
            <person name="Sun Q."/>
            <person name="Zhou Y."/>
        </authorList>
    </citation>
    <scope>NUCLEOTIDE SEQUENCE</scope>
    <source>
        <strain evidence="1">CGMCC 4.5737</strain>
    </source>
</reference>
<sequence>MDVFEYQVHGVGVAAICLRPDPAPRDPREIGLPPRSPVDYVLTLLVGVPQAELGLAP</sequence>
<comment type="caution">
    <text evidence="1">The sequence shown here is derived from an EMBL/GenBank/DDBJ whole genome shotgun (WGS) entry which is preliminary data.</text>
</comment>
<dbReference type="AlphaFoldDB" id="A0A8J3FVD7"/>
<reference evidence="1" key="1">
    <citation type="journal article" date="2014" name="Int. J. Syst. Evol. Microbiol.">
        <title>Complete genome sequence of Corynebacterium casei LMG S-19264T (=DSM 44701T), isolated from a smear-ripened cheese.</title>
        <authorList>
            <consortium name="US DOE Joint Genome Institute (JGI-PGF)"/>
            <person name="Walter F."/>
            <person name="Albersmeier A."/>
            <person name="Kalinowski J."/>
            <person name="Ruckert C."/>
        </authorList>
    </citation>
    <scope>NUCLEOTIDE SEQUENCE</scope>
    <source>
        <strain evidence="1">CGMCC 4.5737</strain>
    </source>
</reference>
<accession>A0A8J3FVD7</accession>
<dbReference type="EMBL" id="BMMK01000017">
    <property type="protein sequence ID" value="GGM62755.1"/>
    <property type="molecule type" value="Genomic_DNA"/>
</dbReference>
<evidence type="ECO:0000313" key="1">
    <source>
        <dbReference type="EMBL" id="GGM62755.1"/>
    </source>
</evidence>
<protein>
    <submittedName>
        <fullName evidence="1">Uncharacterized protein</fullName>
    </submittedName>
</protein>